<feature type="signal peptide" evidence="12">
    <location>
        <begin position="1"/>
        <end position="21"/>
    </location>
</feature>
<evidence type="ECO:0000256" key="12">
    <source>
        <dbReference type="SAM" id="SignalP"/>
    </source>
</evidence>
<name>A0ABD6E3U4_9BILA</name>
<comment type="caution">
    <text evidence="14">The sequence shown here is derived from an EMBL/GenBank/DDBJ whole genome shotgun (WGS) entry which is preliminary data.</text>
</comment>
<evidence type="ECO:0000313" key="15">
    <source>
        <dbReference type="Proteomes" id="UP001608902"/>
    </source>
</evidence>
<keyword evidence="15" id="KW-1185">Reference proteome</keyword>
<dbReference type="GO" id="GO:0016020">
    <property type="term" value="C:membrane"/>
    <property type="evidence" value="ECO:0007669"/>
    <property type="project" value="UniProtKB-SubCell"/>
</dbReference>
<dbReference type="InterPro" id="IPR030479">
    <property type="entry name" value="Syndecan_CS"/>
</dbReference>
<dbReference type="PANTHER" id="PTHR10915:SF1">
    <property type="entry name" value="SYNDECAN"/>
    <property type="match status" value="1"/>
</dbReference>
<evidence type="ECO:0000256" key="11">
    <source>
        <dbReference type="SAM" id="Phobius"/>
    </source>
</evidence>
<sequence length="249" mass="27636">MQLRPPEIFWLFVAFMQVCFTETLQTGERRELLNDNNQNETEGSGRGPVIKDKYSPSSDMDWGASGASPDDEDGDIADSSGSPDEVTSYGMVPTTTKPYTLSYTPSTVYPADVKENIHEIYRKPDPDRNLMIEDVTSIVSVTSSTTRLIFRTSLSPTLSTTTVSHRSFPPPTVFEGRRKPTIGILLKPGILAAVIGGTVVGILASILLVMFVVYRMRKKDEGSYALDEPKQPPRYSYAYQKAPTKEFYA</sequence>
<feature type="chain" id="PRO_5044750874" description="Syndecan" evidence="12">
    <location>
        <begin position="22"/>
        <end position="249"/>
    </location>
</feature>
<dbReference type="EMBL" id="JBGFUD010000470">
    <property type="protein sequence ID" value="MFH4974594.1"/>
    <property type="molecule type" value="Genomic_DNA"/>
</dbReference>
<evidence type="ECO:0000256" key="2">
    <source>
        <dbReference type="ARBA" id="ARBA00005343"/>
    </source>
</evidence>
<reference evidence="14 15" key="1">
    <citation type="submission" date="2024-08" db="EMBL/GenBank/DDBJ databases">
        <title>Gnathostoma spinigerum genome.</title>
        <authorList>
            <person name="Gonzalez-Bertolin B."/>
            <person name="Monzon S."/>
            <person name="Zaballos A."/>
            <person name="Jimenez P."/>
            <person name="Dekumyoy P."/>
            <person name="Varona S."/>
            <person name="Cuesta I."/>
            <person name="Sumanam S."/>
            <person name="Adisakwattana P."/>
            <person name="Gasser R.B."/>
            <person name="Hernandez-Gonzalez A."/>
            <person name="Young N.D."/>
            <person name="Perteguer M.J."/>
        </authorList>
    </citation>
    <scope>NUCLEOTIDE SEQUENCE [LARGE SCALE GENOMIC DNA]</scope>
    <source>
        <strain evidence="14">AL3</strain>
        <tissue evidence="14">Liver</tissue>
    </source>
</reference>
<gene>
    <name evidence="14" type="ORF">AB6A40_001303</name>
</gene>
<comment type="subcellular location">
    <subcellularLocation>
        <location evidence="1 9">Membrane</location>
        <topology evidence="1 9">Single-pass type I membrane protein</topology>
    </subcellularLocation>
</comment>
<keyword evidence="4 9" id="KW-0654">Proteoglycan</keyword>
<keyword evidence="6 11" id="KW-0472">Membrane</keyword>
<keyword evidence="3 9" id="KW-0812">Transmembrane</keyword>
<evidence type="ECO:0000256" key="8">
    <source>
        <dbReference type="ARBA" id="ARBA00023207"/>
    </source>
</evidence>
<dbReference type="Proteomes" id="UP001608902">
    <property type="component" value="Unassembled WGS sequence"/>
</dbReference>
<dbReference type="SMART" id="SM00294">
    <property type="entry name" value="4.1m"/>
    <property type="match status" value="1"/>
</dbReference>
<keyword evidence="8 9" id="KW-0357">Heparan sulfate</keyword>
<evidence type="ECO:0000313" key="14">
    <source>
        <dbReference type="EMBL" id="MFH4974594.1"/>
    </source>
</evidence>
<evidence type="ECO:0000259" key="13">
    <source>
        <dbReference type="SMART" id="SM00294"/>
    </source>
</evidence>
<dbReference type="InterPro" id="IPR027789">
    <property type="entry name" value="Syndecan/Neurexin_dom"/>
</dbReference>
<dbReference type="InterPro" id="IPR001050">
    <property type="entry name" value="Syndecan"/>
</dbReference>
<evidence type="ECO:0000256" key="5">
    <source>
        <dbReference type="ARBA" id="ARBA00022989"/>
    </source>
</evidence>
<keyword evidence="5 11" id="KW-1133">Transmembrane helix</keyword>
<proteinExistence type="inferred from homology"/>
<evidence type="ECO:0000256" key="10">
    <source>
        <dbReference type="SAM" id="MobiDB-lite"/>
    </source>
</evidence>
<organism evidence="14 15">
    <name type="scientific">Gnathostoma spinigerum</name>
    <dbReference type="NCBI Taxonomy" id="75299"/>
    <lineage>
        <taxon>Eukaryota</taxon>
        <taxon>Metazoa</taxon>
        <taxon>Ecdysozoa</taxon>
        <taxon>Nematoda</taxon>
        <taxon>Chromadorea</taxon>
        <taxon>Rhabditida</taxon>
        <taxon>Spirurina</taxon>
        <taxon>Gnathostomatomorpha</taxon>
        <taxon>Gnathostomatoidea</taxon>
        <taxon>Gnathostomatidae</taxon>
        <taxon>Gnathostoma</taxon>
    </lineage>
</organism>
<feature type="domain" description="Neurexin/syndecan/glycophorin C" evidence="13">
    <location>
        <begin position="213"/>
        <end position="231"/>
    </location>
</feature>
<comment type="function">
    <text evidence="9">Cell surface proteoglycan.</text>
</comment>
<protein>
    <recommendedName>
        <fullName evidence="9">Syndecan</fullName>
    </recommendedName>
</protein>
<dbReference type="PROSITE" id="PS00964">
    <property type="entry name" value="SYNDECAN"/>
    <property type="match status" value="1"/>
</dbReference>
<evidence type="ECO:0000256" key="7">
    <source>
        <dbReference type="ARBA" id="ARBA00023180"/>
    </source>
</evidence>
<accession>A0ABD6E3U4</accession>
<evidence type="ECO:0000256" key="1">
    <source>
        <dbReference type="ARBA" id="ARBA00004479"/>
    </source>
</evidence>
<dbReference type="PANTHER" id="PTHR10915">
    <property type="entry name" value="SYNDECAN"/>
    <property type="match status" value="1"/>
</dbReference>
<evidence type="ECO:0000256" key="4">
    <source>
        <dbReference type="ARBA" id="ARBA00022974"/>
    </source>
</evidence>
<comment type="similarity">
    <text evidence="2 9">Belongs to the syndecan proteoglycan family.</text>
</comment>
<feature type="region of interest" description="Disordered" evidence="10">
    <location>
        <begin position="31"/>
        <end position="93"/>
    </location>
</feature>
<evidence type="ECO:0000256" key="3">
    <source>
        <dbReference type="ARBA" id="ARBA00022692"/>
    </source>
</evidence>
<evidence type="ECO:0000256" key="6">
    <source>
        <dbReference type="ARBA" id="ARBA00023136"/>
    </source>
</evidence>
<keyword evidence="7 9" id="KW-0325">Glycoprotein</keyword>
<keyword evidence="12" id="KW-0732">Signal</keyword>
<evidence type="ECO:0000256" key="9">
    <source>
        <dbReference type="RuleBase" id="RU000649"/>
    </source>
</evidence>
<dbReference type="AlphaFoldDB" id="A0ABD6E3U4"/>
<feature type="transmembrane region" description="Helical" evidence="11">
    <location>
        <begin position="190"/>
        <end position="214"/>
    </location>
</feature>
<dbReference type="Pfam" id="PF01034">
    <property type="entry name" value="Syndecan"/>
    <property type="match status" value="1"/>
</dbReference>
<dbReference type="InterPro" id="IPR003585">
    <property type="entry name" value="Neurexin-like"/>
</dbReference>